<comment type="caution">
    <text evidence="2">The sequence shown here is derived from an EMBL/GenBank/DDBJ whole genome shotgun (WGS) entry which is preliminary data.</text>
</comment>
<organism evidence="2 3">
    <name type="scientific">Arabis nemorensis</name>
    <dbReference type="NCBI Taxonomy" id="586526"/>
    <lineage>
        <taxon>Eukaryota</taxon>
        <taxon>Viridiplantae</taxon>
        <taxon>Streptophyta</taxon>
        <taxon>Embryophyta</taxon>
        <taxon>Tracheophyta</taxon>
        <taxon>Spermatophyta</taxon>
        <taxon>Magnoliopsida</taxon>
        <taxon>eudicotyledons</taxon>
        <taxon>Gunneridae</taxon>
        <taxon>Pentapetalae</taxon>
        <taxon>rosids</taxon>
        <taxon>malvids</taxon>
        <taxon>Brassicales</taxon>
        <taxon>Brassicaceae</taxon>
        <taxon>Arabideae</taxon>
        <taxon>Arabis</taxon>
    </lineage>
</organism>
<evidence type="ECO:0000313" key="3">
    <source>
        <dbReference type="Proteomes" id="UP000489600"/>
    </source>
</evidence>
<accession>A0A565C5B8</accession>
<gene>
    <name evidence="2" type="ORF">ANE_LOCUS19221</name>
</gene>
<evidence type="ECO:0000256" key="1">
    <source>
        <dbReference type="SAM" id="MobiDB-lite"/>
    </source>
</evidence>
<keyword evidence="3" id="KW-1185">Reference proteome</keyword>
<name>A0A565C5B8_9BRAS</name>
<proteinExistence type="predicted"/>
<dbReference type="Proteomes" id="UP000489600">
    <property type="component" value="Unassembled WGS sequence"/>
</dbReference>
<sequence>MLCRVFSGSSSSQQSFPFSSGFSPHNEEVVLASSPYSEVLSFPVGVFVLFG</sequence>
<reference evidence="2" key="1">
    <citation type="submission" date="2019-07" db="EMBL/GenBank/DDBJ databases">
        <authorList>
            <person name="Dittberner H."/>
        </authorList>
    </citation>
    <scope>NUCLEOTIDE SEQUENCE [LARGE SCALE GENOMIC DNA]</scope>
</reference>
<evidence type="ECO:0000313" key="2">
    <source>
        <dbReference type="EMBL" id="VVB08777.1"/>
    </source>
</evidence>
<feature type="region of interest" description="Disordered" evidence="1">
    <location>
        <begin position="1"/>
        <end position="20"/>
    </location>
</feature>
<protein>
    <submittedName>
        <fullName evidence="2">Uncharacterized protein</fullName>
    </submittedName>
</protein>
<dbReference type="AlphaFoldDB" id="A0A565C5B8"/>
<dbReference type="EMBL" id="CABITT030000006">
    <property type="protein sequence ID" value="VVB08777.1"/>
    <property type="molecule type" value="Genomic_DNA"/>
</dbReference>